<dbReference type="RefSeq" id="NP_001241731.2">
    <property type="nucleotide sequence ID" value="NM_001254802.2"/>
</dbReference>
<dbReference type="AlphaFoldDB" id="C4J4H9"/>
<evidence type="ECO:0000256" key="1">
    <source>
        <dbReference type="SAM" id="MobiDB-lite"/>
    </source>
</evidence>
<organism evidence="2">
    <name type="scientific">Zea mays</name>
    <name type="common">Maize</name>
    <dbReference type="NCBI Taxonomy" id="4577"/>
    <lineage>
        <taxon>Eukaryota</taxon>
        <taxon>Viridiplantae</taxon>
        <taxon>Streptophyta</taxon>
        <taxon>Embryophyta</taxon>
        <taxon>Tracheophyta</taxon>
        <taxon>Spermatophyta</taxon>
        <taxon>Magnoliopsida</taxon>
        <taxon>Liliopsida</taxon>
        <taxon>Poales</taxon>
        <taxon>Poaceae</taxon>
        <taxon>PACMAD clade</taxon>
        <taxon>Panicoideae</taxon>
        <taxon>Andropogonodae</taxon>
        <taxon>Andropogoneae</taxon>
        <taxon>Tripsacinae</taxon>
        <taxon>Zea</taxon>
    </lineage>
</organism>
<reference evidence="2" key="1">
    <citation type="journal article" date="2009" name="PLoS Genet.">
        <title>Sequencing, mapping, and analysis of 27,455 maize full-length cDNAs.</title>
        <authorList>
            <person name="Soderlund C."/>
            <person name="Descour A."/>
            <person name="Kudrna D."/>
            <person name="Bomhoff M."/>
            <person name="Boyd L."/>
            <person name="Currie J."/>
            <person name="Angelova A."/>
            <person name="Collura K."/>
            <person name="Wissotski M."/>
            <person name="Ashley E."/>
            <person name="Morrow D."/>
            <person name="Fernandes J."/>
            <person name="Walbot V."/>
            <person name="Yu Y."/>
        </authorList>
    </citation>
    <scope>NUCLEOTIDE SEQUENCE</scope>
    <source>
        <strain evidence="2">B73</strain>
    </source>
</reference>
<feature type="region of interest" description="Disordered" evidence="1">
    <location>
        <begin position="1"/>
        <end position="22"/>
    </location>
</feature>
<dbReference type="GeneID" id="100217122"/>
<dbReference type="EMBL" id="BT085726">
    <property type="protein sequence ID" value="ACR36079.1"/>
    <property type="molecule type" value="mRNA"/>
</dbReference>
<dbReference type="OrthoDB" id="264532at2759"/>
<feature type="compositionally biased region" description="Basic and acidic residues" evidence="1">
    <location>
        <begin position="69"/>
        <end position="82"/>
    </location>
</feature>
<feature type="region of interest" description="Disordered" evidence="1">
    <location>
        <begin position="69"/>
        <end position="137"/>
    </location>
</feature>
<evidence type="ECO:0000313" key="2">
    <source>
        <dbReference type="EMBL" id="ACR36079.1"/>
    </source>
</evidence>
<proteinExistence type="evidence at transcript level"/>
<name>C4J4H9_MAIZE</name>
<sequence length="162" mass="17912">MSKSVSRTGCRTPGPNSKLTIMRGVPESVSPAGIQGLVVLHMQSDREVAHCVSAYEPGDALAPFVPVVDGREHEQELERHDYGSGAAGEEEERRKDEKDVEVDTAQPERQRQRRPRQRVVRAPEHPRLPALSIPGLLRRPVQPAIRAHLGGGPEVQVQQSRE</sequence>
<feature type="compositionally biased region" description="Polar residues" evidence="1">
    <location>
        <begin position="1"/>
        <end position="19"/>
    </location>
</feature>
<reference evidence="2" key="2">
    <citation type="submission" date="2012-06" db="EMBL/GenBank/DDBJ databases">
        <authorList>
            <person name="Yu Y."/>
            <person name="Currie J."/>
            <person name="Lomeli R."/>
            <person name="Angelova A."/>
            <person name="Collura K."/>
            <person name="Wissotski M."/>
            <person name="Campos D."/>
            <person name="Kudrna D."/>
            <person name="Golser W."/>
            <person name="Ashely E."/>
            <person name="Descour A."/>
            <person name="Fernandes J."/>
            <person name="Soderlund C."/>
            <person name="Walbot V."/>
        </authorList>
    </citation>
    <scope>NUCLEOTIDE SEQUENCE</scope>
    <source>
        <strain evidence="2">B73</strain>
    </source>
</reference>
<protein>
    <submittedName>
        <fullName evidence="2">Uncharacterized protein</fullName>
    </submittedName>
</protein>
<dbReference type="KEGG" id="zma:100217122"/>
<accession>C4J4H9</accession>